<protein>
    <submittedName>
        <fullName evidence="1">Uncharacterized protein</fullName>
    </submittedName>
</protein>
<proteinExistence type="predicted"/>
<gene>
    <name evidence="1" type="ORF">ACFPN6_26715</name>
</gene>
<dbReference type="Gene3D" id="3.10.580.10">
    <property type="entry name" value="CBS-domain"/>
    <property type="match status" value="1"/>
</dbReference>
<sequence>MLAEQSLAVLLVLDRDGQPFAILPGKRVLRCQALPEYVVDDPLLTTAVRGGADAEIAELIAPAGC</sequence>
<organism evidence="1 2">
    <name type="scientific">Streptomyces fimbriatus</name>
    <dbReference type="NCBI Taxonomy" id="68197"/>
    <lineage>
        <taxon>Bacteria</taxon>
        <taxon>Bacillati</taxon>
        <taxon>Actinomycetota</taxon>
        <taxon>Actinomycetes</taxon>
        <taxon>Kitasatosporales</taxon>
        <taxon>Streptomycetaceae</taxon>
        <taxon>Streptomyces</taxon>
    </lineage>
</organism>
<dbReference type="InterPro" id="IPR046342">
    <property type="entry name" value="CBS_dom_sf"/>
</dbReference>
<dbReference type="RefSeq" id="WP_344642522.1">
    <property type="nucleotide sequence ID" value="NZ_BAAASS010000002.1"/>
</dbReference>
<dbReference type="EMBL" id="JBHSKL010000037">
    <property type="protein sequence ID" value="MFC5228099.1"/>
    <property type="molecule type" value="Genomic_DNA"/>
</dbReference>
<comment type="caution">
    <text evidence="1">The sequence shown here is derived from an EMBL/GenBank/DDBJ whole genome shotgun (WGS) entry which is preliminary data.</text>
</comment>
<keyword evidence="2" id="KW-1185">Reference proteome</keyword>
<evidence type="ECO:0000313" key="1">
    <source>
        <dbReference type="EMBL" id="MFC5228099.1"/>
    </source>
</evidence>
<reference evidence="2" key="1">
    <citation type="journal article" date="2019" name="Int. J. Syst. Evol. Microbiol.">
        <title>The Global Catalogue of Microorganisms (GCM) 10K type strain sequencing project: providing services to taxonomists for standard genome sequencing and annotation.</title>
        <authorList>
            <consortium name="The Broad Institute Genomics Platform"/>
            <consortium name="The Broad Institute Genome Sequencing Center for Infectious Disease"/>
            <person name="Wu L."/>
            <person name="Ma J."/>
        </authorList>
    </citation>
    <scope>NUCLEOTIDE SEQUENCE [LARGE SCALE GENOMIC DNA]</scope>
    <source>
        <strain evidence="2">CCM 8479</strain>
    </source>
</reference>
<accession>A0ABW0DE06</accession>
<name>A0ABW0DE06_STRFI</name>
<evidence type="ECO:0000313" key="2">
    <source>
        <dbReference type="Proteomes" id="UP001596156"/>
    </source>
</evidence>
<dbReference type="Proteomes" id="UP001596156">
    <property type="component" value="Unassembled WGS sequence"/>
</dbReference>